<evidence type="ECO:0000313" key="2">
    <source>
        <dbReference type="EMBL" id="MCG7944919.1"/>
    </source>
</evidence>
<keyword evidence="1" id="KW-0472">Membrane</keyword>
<organism evidence="2 3">
    <name type="scientific">Candidatus Thiodiazotropha taylori</name>
    <dbReference type="NCBI Taxonomy" id="2792791"/>
    <lineage>
        <taxon>Bacteria</taxon>
        <taxon>Pseudomonadati</taxon>
        <taxon>Pseudomonadota</taxon>
        <taxon>Gammaproteobacteria</taxon>
        <taxon>Chromatiales</taxon>
        <taxon>Sedimenticolaceae</taxon>
        <taxon>Candidatus Thiodiazotropha</taxon>
    </lineage>
</organism>
<accession>A0A9E4N369</accession>
<keyword evidence="1" id="KW-1133">Transmembrane helix</keyword>
<dbReference type="EMBL" id="JAEPCM010000016">
    <property type="protein sequence ID" value="MCG7944919.1"/>
    <property type="molecule type" value="Genomic_DNA"/>
</dbReference>
<comment type="caution">
    <text evidence="2">The sequence shown here is derived from an EMBL/GenBank/DDBJ whole genome shotgun (WGS) entry which is preliminary data.</text>
</comment>
<feature type="transmembrane region" description="Helical" evidence="1">
    <location>
        <begin position="89"/>
        <end position="110"/>
    </location>
</feature>
<reference evidence="2" key="1">
    <citation type="journal article" date="2021" name="Proc. Natl. Acad. Sci. U.S.A.">
        <title>Global biogeography of chemosynthetic symbionts reveals both localized and globally distributed symbiont groups. .</title>
        <authorList>
            <person name="Osvatic J.T."/>
            <person name="Wilkins L.G.E."/>
            <person name="Leibrecht L."/>
            <person name="Leray M."/>
            <person name="Zauner S."/>
            <person name="Polzin J."/>
            <person name="Camacho Y."/>
            <person name="Gros O."/>
            <person name="van Gils J.A."/>
            <person name="Eisen J.A."/>
            <person name="Petersen J.M."/>
            <person name="Yuen B."/>
        </authorList>
    </citation>
    <scope>NUCLEOTIDE SEQUENCE</scope>
    <source>
        <strain evidence="2">MAGclacostrist064TRANS</strain>
    </source>
</reference>
<name>A0A9E4N369_9GAMM</name>
<dbReference type="SUPFAM" id="SSF58100">
    <property type="entry name" value="Bacterial hemolysins"/>
    <property type="match status" value="1"/>
</dbReference>
<evidence type="ECO:0000256" key="1">
    <source>
        <dbReference type="SAM" id="Phobius"/>
    </source>
</evidence>
<dbReference type="AlphaFoldDB" id="A0A9E4N369"/>
<gene>
    <name evidence="2" type="ORF">JAZ07_01080</name>
</gene>
<keyword evidence="1" id="KW-0812">Transmembrane</keyword>
<proteinExistence type="predicted"/>
<dbReference type="Proteomes" id="UP000886667">
    <property type="component" value="Unassembled WGS sequence"/>
</dbReference>
<evidence type="ECO:0000313" key="3">
    <source>
        <dbReference type="Proteomes" id="UP000886667"/>
    </source>
</evidence>
<sequence>MAMAEITLEGLSTALENAVKPVRDDVKSLRSDVKSDIKSLTSDVKSDIKSLTSDVNDLNVKVEKHIAVDVAATEIAKEAKEKSRFNTTIIVAIITAVISGGLGAIITYLLTGGTN</sequence>
<protein>
    <submittedName>
        <fullName evidence="2">Uncharacterized protein</fullName>
    </submittedName>
</protein>